<evidence type="ECO:0000313" key="1">
    <source>
        <dbReference type="EMBL" id="KKO74283.1"/>
    </source>
</evidence>
<dbReference type="GeneID" id="36321520"/>
<sequence length="49" mass="5643">MPFIKINSNNYLTNCAFFKSLQETGGNDKVLSSLEYYFKTSLIPLQHAR</sequence>
<reference evidence="1 2" key="1">
    <citation type="journal article" date="2015" name="Environ. Microbiol.">
        <title>Genome analyses suggest the presence of polyploidy and recent human-driven expansions in eight global populations of the honeybee pathogen Nosema ceranae.</title>
        <authorList>
            <person name="Pelin A."/>
            <person name="Selman M."/>
            <person name="Aris-Brosou S."/>
            <person name="Farinelli L."/>
            <person name="Corradi N."/>
        </authorList>
    </citation>
    <scope>NUCLEOTIDE SEQUENCE [LARGE SCALE GENOMIC DNA]</scope>
    <source>
        <strain evidence="1 2">PA08 1199</strain>
    </source>
</reference>
<protein>
    <submittedName>
        <fullName evidence="1">Uncharacterized protein</fullName>
    </submittedName>
</protein>
<dbReference type="EMBL" id="JPQZ01000088">
    <property type="protein sequence ID" value="KKO74283.1"/>
    <property type="molecule type" value="Genomic_DNA"/>
</dbReference>
<dbReference type="Proteomes" id="UP000034350">
    <property type="component" value="Unassembled WGS sequence"/>
</dbReference>
<evidence type="ECO:0000313" key="2">
    <source>
        <dbReference type="Proteomes" id="UP000034350"/>
    </source>
</evidence>
<accession>A0A0F9WMI9</accession>
<name>A0A0F9WMI9_9MICR</name>
<dbReference type="VEuPathDB" id="MicrosporidiaDB:AAJ76_88000544"/>
<keyword evidence="2" id="KW-1185">Reference proteome</keyword>
<comment type="caution">
    <text evidence="1">The sequence shown here is derived from an EMBL/GenBank/DDBJ whole genome shotgun (WGS) entry which is preliminary data.</text>
</comment>
<dbReference type="RefSeq" id="XP_024330025.1">
    <property type="nucleotide sequence ID" value="XM_024476566.1"/>
</dbReference>
<dbReference type="AlphaFoldDB" id="A0A0F9WMI9"/>
<proteinExistence type="predicted"/>
<gene>
    <name evidence="1" type="ORF">AAJ76_88000544</name>
</gene>
<organism evidence="1 2">
    <name type="scientific">Vairimorpha ceranae</name>
    <dbReference type="NCBI Taxonomy" id="40302"/>
    <lineage>
        <taxon>Eukaryota</taxon>
        <taxon>Fungi</taxon>
        <taxon>Fungi incertae sedis</taxon>
        <taxon>Microsporidia</taxon>
        <taxon>Nosematidae</taxon>
        <taxon>Vairimorpha</taxon>
    </lineage>
</organism>